<evidence type="ECO:0000256" key="3">
    <source>
        <dbReference type="ARBA" id="ARBA00023306"/>
    </source>
</evidence>
<dbReference type="Proteomes" id="UP000231279">
    <property type="component" value="Unassembled WGS sequence"/>
</dbReference>
<keyword evidence="2" id="KW-0195">Cyclin</keyword>
<comment type="caution">
    <text evidence="5">The sequence shown here is derived from an EMBL/GenBank/DDBJ whole genome shotgun (WGS) entry which is preliminary data.</text>
</comment>
<evidence type="ECO:0000259" key="4">
    <source>
        <dbReference type="SMART" id="SM01332"/>
    </source>
</evidence>
<feature type="domain" description="Cyclin C-terminal" evidence="4">
    <location>
        <begin position="228"/>
        <end position="359"/>
    </location>
</feature>
<name>A0A2G9GPP1_9LAMI</name>
<dbReference type="InterPro" id="IPR036915">
    <property type="entry name" value="Cyclin-like_sf"/>
</dbReference>
<evidence type="ECO:0000256" key="2">
    <source>
        <dbReference type="ARBA" id="ARBA00023127"/>
    </source>
</evidence>
<organism evidence="5 6">
    <name type="scientific">Handroanthus impetiginosus</name>
    <dbReference type="NCBI Taxonomy" id="429701"/>
    <lineage>
        <taxon>Eukaryota</taxon>
        <taxon>Viridiplantae</taxon>
        <taxon>Streptophyta</taxon>
        <taxon>Embryophyta</taxon>
        <taxon>Tracheophyta</taxon>
        <taxon>Spermatophyta</taxon>
        <taxon>Magnoliopsida</taxon>
        <taxon>eudicotyledons</taxon>
        <taxon>Gunneridae</taxon>
        <taxon>Pentapetalae</taxon>
        <taxon>asterids</taxon>
        <taxon>lamiids</taxon>
        <taxon>Lamiales</taxon>
        <taxon>Bignoniaceae</taxon>
        <taxon>Crescentiina</taxon>
        <taxon>Tabebuia alliance</taxon>
        <taxon>Handroanthus</taxon>
    </lineage>
</organism>
<dbReference type="Pfam" id="PF02984">
    <property type="entry name" value="Cyclin_C"/>
    <property type="match status" value="1"/>
</dbReference>
<protein>
    <recommendedName>
        <fullName evidence="4">Cyclin C-terminal domain-containing protein</fullName>
    </recommendedName>
</protein>
<keyword evidence="3" id="KW-0131">Cell cycle</keyword>
<keyword evidence="6" id="KW-1185">Reference proteome</keyword>
<dbReference type="GO" id="GO:0051301">
    <property type="term" value="P:cell division"/>
    <property type="evidence" value="ECO:0007669"/>
    <property type="project" value="UniProtKB-KW"/>
</dbReference>
<evidence type="ECO:0000313" key="5">
    <source>
        <dbReference type="EMBL" id="PIN07185.1"/>
    </source>
</evidence>
<gene>
    <name evidence="5" type="ORF">CDL12_20240</name>
</gene>
<keyword evidence="1" id="KW-0132">Cell division</keyword>
<dbReference type="InterPro" id="IPR006671">
    <property type="entry name" value="Cyclin_N"/>
</dbReference>
<dbReference type="InterPro" id="IPR004367">
    <property type="entry name" value="Cyclin_C-dom"/>
</dbReference>
<dbReference type="OrthoDB" id="913865at2759"/>
<dbReference type="PANTHER" id="PTHR10177">
    <property type="entry name" value="CYCLINS"/>
    <property type="match status" value="1"/>
</dbReference>
<dbReference type="Pfam" id="PF00134">
    <property type="entry name" value="Cyclin_N"/>
    <property type="match status" value="1"/>
</dbReference>
<dbReference type="AlphaFoldDB" id="A0A2G9GPP1"/>
<reference evidence="6" key="1">
    <citation type="journal article" date="2018" name="Gigascience">
        <title>Genome assembly of the Pink Ipe (Handroanthus impetiginosus, Bignoniaceae), a highly valued, ecologically keystone Neotropical timber forest tree.</title>
        <authorList>
            <person name="Silva-Junior O.B."/>
            <person name="Grattapaglia D."/>
            <person name="Novaes E."/>
            <person name="Collevatti R.G."/>
        </authorList>
    </citation>
    <scope>NUCLEOTIDE SEQUENCE [LARGE SCALE GENOMIC DNA]</scope>
    <source>
        <strain evidence="6">cv. UFG-1</strain>
    </source>
</reference>
<evidence type="ECO:0000256" key="1">
    <source>
        <dbReference type="ARBA" id="ARBA00022618"/>
    </source>
</evidence>
<proteinExistence type="predicted"/>
<evidence type="ECO:0000313" key="6">
    <source>
        <dbReference type="Proteomes" id="UP000231279"/>
    </source>
</evidence>
<accession>A0A2G9GPP1</accession>
<dbReference type="Gene3D" id="1.10.472.10">
    <property type="entry name" value="Cyclin-like"/>
    <property type="match status" value="2"/>
</dbReference>
<dbReference type="SUPFAM" id="SSF47954">
    <property type="entry name" value="Cyclin-like"/>
    <property type="match status" value="2"/>
</dbReference>
<dbReference type="STRING" id="429701.A0A2G9GPP1"/>
<dbReference type="EMBL" id="NKXS01004176">
    <property type="protein sequence ID" value="PIN07185.1"/>
    <property type="molecule type" value="Genomic_DNA"/>
</dbReference>
<dbReference type="InterPro" id="IPR039361">
    <property type="entry name" value="Cyclin"/>
</dbReference>
<dbReference type="SMART" id="SM01332">
    <property type="entry name" value="Cyclin_C"/>
    <property type="match status" value="1"/>
</dbReference>
<sequence>MAVPDLGVDEYLNRSRVGDVVGCYRSIRGWLIGEGDEEDGLGRNSEVRSGNSRICRKKTKEKLTTMDKDTTTVTPAPFNPYRNLPADIQGEVFARLIDGEVDFMVPERYYDNEKSRNLRRYAVLYIEEVRRNSIELHLSSRDEKFDALIPYTAMTYFDRFCSAGDVPPVVKDTQIDLCLTCCLIIAWKLRTKTFDVEEFLKKIPFTAENVLHMELQICKRLKWRIQALTPFTFIDYFLQMLNLPSDLPSPLRAVRQLILTSQYAVAFTRYRPSIVAAAALLVVAKIMFPGHCNAFEMRIKTHAILNPHVDMMLECEERLKPLYRDPTTPAAGEGPSLSTAMEDRPLGEIQSTLAEFKSDPVNPDKLMNFELRWVEALKADADAACDDDADADADGISKLVQKLNAFCNGFGRRCHIL</sequence>